<reference evidence="1 2" key="1">
    <citation type="submission" date="2020-05" db="EMBL/GenBank/DDBJ databases">
        <title>Compete genome of Limnobacter sp. SAORIC-580.</title>
        <authorList>
            <person name="Song J."/>
            <person name="Cho J.-C."/>
        </authorList>
    </citation>
    <scope>NUCLEOTIDE SEQUENCE [LARGE SCALE GENOMIC DNA]</scope>
    <source>
        <strain evidence="1 2">SAORIC-580</strain>
    </source>
</reference>
<dbReference type="RefSeq" id="WP_171097120.1">
    <property type="nucleotide sequence ID" value="NZ_CP053084.1"/>
</dbReference>
<gene>
    <name evidence="1" type="ORF">HKT17_00840</name>
</gene>
<dbReference type="EMBL" id="CP053084">
    <property type="protein sequence ID" value="QJR28351.1"/>
    <property type="molecule type" value="Genomic_DNA"/>
</dbReference>
<evidence type="ECO:0000313" key="1">
    <source>
        <dbReference type="EMBL" id="QJR28351.1"/>
    </source>
</evidence>
<name>A0ABX6N1V5_9BURK</name>
<accession>A0ABX6N1V5</accession>
<keyword evidence="2" id="KW-1185">Reference proteome</keyword>
<evidence type="ECO:0000313" key="2">
    <source>
        <dbReference type="Proteomes" id="UP000501130"/>
    </source>
</evidence>
<organism evidence="1 2">
    <name type="scientific">Limnobacter profundi</name>
    <dbReference type="NCBI Taxonomy" id="2732163"/>
    <lineage>
        <taxon>Bacteria</taxon>
        <taxon>Pseudomonadati</taxon>
        <taxon>Pseudomonadota</taxon>
        <taxon>Betaproteobacteria</taxon>
        <taxon>Burkholderiales</taxon>
        <taxon>Burkholderiaceae</taxon>
        <taxon>Limnobacter</taxon>
    </lineage>
</organism>
<dbReference type="Proteomes" id="UP000501130">
    <property type="component" value="Chromosome"/>
</dbReference>
<protein>
    <submittedName>
        <fullName evidence="1">Uncharacterized protein</fullName>
    </submittedName>
</protein>
<sequence>MEVLDVGSRVFGFADRHAKRVDSYLTQPDFGSSPADVVVMSYEMQMMGSLWQLAASLVKDMTEPLKSIVNK</sequence>
<proteinExistence type="predicted"/>